<gene>
    <name evidence="3" type="ORF">LCGC14_1205470</name>
</gene>
<feature type="transmembrane region" description="Helical" evidence="2">
    <location>
        <begin position="200"/>
        <end position="221"/>
    </location>
</feature>
<feature type="transmembrane region" description="Helical" evidence="2">
    <location>
        <begin position="168"/>
        <end position="188"/>
    </location>
</feature>
<keyword evidence="2" id="KW-0472">Membrane</keyword>
<feature type="transmembrane region" description="Helical" evidence="2">
    <location>
        <begin position="271"/>
        <end position="296"/>
    </location>
</feature>
<reference evidence="3" key="1">
    <citation type="journal article" date="2015" name="Nature">
        <title>Complex archaea that bridge the gap between prokaryotes and eukaryotes.</title>
        <authorList>
            <person name="Spang A."/>
            <person name="Saw J.H."/>
            <person name="Jorgensen S.L."/>
            <person name="Zaremba-Niedzwiedzka K."/>
            <person name="Martijn J."/>
            <person name="Lind A.E."/>
            <person name="van Eijk R."/>
            <person name="Schleper C."/>
            <person name="Guy L."/>
            <person name="Ettema T.J."/>
        </authorList>
    </citation>
    <scope>NUCLEOTIDE SEQUENCE</scope>
</reference>
<sequence length="332" mass="37184">MPNYCEQCGKTLKDDSISCPFCNYSPVHEPTEKLQIERKSEETSRYKNESFKDPKSNVEGKKESKYILSPAHRKIFLLKVLPILLAGNLIWLIGDLFFTLILTNLPFSDFVVIYILIVIVDIIMFFSLNRISQKGMSVLGIIIYFLFTFTAGIITVPIVMLGNPLAKQVHMVVFIALECAIIVCLIGISLKDKYLAKGYGLAHVFLFIILLIIAEIIFLVVFNIKNFLLTIPISVAAICIFTLTTMFFGAIATKRIEKLPAIFIAYKIVSVYLFILIGTIILAIVVLIIIAIVIALDEAGIGFPSSGYLSHIFWGSSSSSRNMRIDEEDIYA</sequence>
<dbReference type="AlphaFoldDB" id="A0A0F9NXW5"/>
<feature type="region of interest" description="Disordered" evidence="1">
    <location>
        <begin position="38"/>
        <end position="57"/>
    </location>
</feature>
<comment type="caution">
    <text evidence="3">The sequence shown here is derived from an EMBL/GenBank/DDBJ whole genome shotgun (WGS) entry which is preliminary data.</text>
</comment>
<proteinExistence type="predicted"/>
<evidence type="ECO:0000256" key="2">
    <source>
        <dbReference type="SAM" id="Phobius"/>
    </source>
</evidence>
<feature type="transmembrane region" description="Helical" evidence="2">
    <location>
        <begin position="107"/>
        <end position="126"/>
    </location>
</feature>
<keyword evidence="2" id="KW-1133">Transmembrane helix</keyword>
<evidence type="ECO:0000256" key="1">
    <source>
        <dbReference type="SAM" id="MobiDB-lite"/>
    </source>
</evidence>
<feature type="transmembrane region" description="Helical" evidence="2">
    <location>
        <begin position="76"/>
        <end position="101"/>
    </location>
</feature>
<name>A0A0F9NXW5_9ZZZZ</name>
<accession>A0A0F9NXW5</accession>
<organism evidence="3">
    <name type="scientific">marine sediment metagenome</name>
    <dbReference type="NCBI Taxonomy" id="412755"/>
    <lineage>
        <taxon>unclassified sequences</taxon>
        <taxon>metagenomes</taxon>
        <taxon>ecological metagenomes</taxon>
    </lineage>
</organism>
<feature type="transmembrane region" description="Helical" evidence="2">
    <location>
        <begin position="138"/>
        <end position="162"/>
    </location>
</feature>
<evidence type="ECO:0000313" key="3">
    <source>
        <dbReference type="EMBL" id="KKM93730.1"/>
    </source>
</evidence>
<keyword evidence="2" id="KW-0812">Transmembrane</keyword>
<dbReference type="EMBL" id="LAZR01006228">
    <property type="protein sequence ID" value="KKM93730.1"/>
    <property type="molecule type" value="Genomic_DNA"/>
</dbReference>
<protein>
    <submittedName>
        <fullName evidence="3">Uncharacterized protein</fullName>
    </submittedName>
</protein>
<feature type="transmembrane region" description="Helical" evidence="2">
    <location>
        <begin position="227"/>
        <end position="251"/>
    </location>
</feature>